<evidence type="ECO:0000256" key="1">
    <source>
        <dbReference type="ARBA" id="ARBA00011440"/>
    </source>
</evidence>
<evidence type="ECO:0000256" key="8">
    <source>
        <dbReference type="ARBA" id="ARBA00033282"/>
    </source>
</evidence>
<dbReference type="GO" id="GO:0048477">
    <property type="term" value="P:oogenesis"/>
    <property type="evidence" value="ECO:0007669"/>
    <property type="project" value="UniProtKB-KW"/>
</dbReference>
<dbReference type="SMART" id="SM00310">
    <property type="entry name" value="PTBI"/>
    <property type="match status" value="1"/>
</dbReference>
<comment type="subunit">
    <text evidence="1">Bindings to phosphatidylinositol 3-kinase and SHP2.</text>
</comment>
<dbReference type="PROSITE" id="PS51064">
    <property type="entry name" value="IRS_PTB"/>
    <property type="match status" value="1"/>
</dbReference>
<keyword evidence="4" id="KW-0341">Growth regulation</keyword>
<feature type="compositionally biased region" description="Polar residues" evidence="10">
    <location>
        <begin position="364"/>
        <end position="375"/>
    </location>
</feature>
<dbReference type="Proteomes" id="UP000694845">
    <property type="component" value="Unplaced"/>
</dbReference>
<evidence type="ECO:0000259" key="11">
    <source>
        <dbReference type="PROSITE" id="PS50003"/>
    </source>
</evidence>
<organism evidence="13 14">
    <name type="scientific">Acanthaster planci</name>
    <name type="common">Crown-of-thorns starfish</name>
    <dbReference type="NCBI Taxonomy" id="133434"/>
    <lineage>
        <taxon>Eukaryota</taxon>
        <taxon>Metazoa</taxon>
        <taxon>Echinodermata</taxon>
        <taxon>Eleutherozoa</taxon>
        <taxon>Asterozoa</taxon>
        <taxon>Asteroidea</taxon>
        <taxon>Valvatacea</taxon>
        <taxon>Valvatida</taxon>
        <taxon>Acanthasteridae</taxon>
        <taxon>Acanthaster</taxon>
    </lineage>
</organism>
<keyword evidence="7" id="KW-0896">Oogenesis</keyword>
<dbReference type="GO" id="GO:0005829">
    <property type="term" value="C:cytosol"/>
    <property type="evidence" value="ECO:0007669"/>
    <property type="project" value="TreeGrafter"/>
</dbReference>
<dbReference type="InterPro" id="IPR011993">
    <property type="entry name" value="PH-like_dom_sf"/>
</dbReference>
<dbReference type="Pfam" id="PF02174">
    <property type="entry name" value="IRS"/>
    <property type="match status" value="1"/>
</dbReference>
<feature type="region of interest" description="Disordered" evidence="10">
    <location>
        <begin position="436"/>
        <end position="501"/>
    </location>
</feature>
<dbReference type="PANTHER" id="PTHR10614">
    <property type="entry name" value="INSULIN RECEPTOR SUBSTRATE"/>
    <property type="match status" value="1"/>
</dbReference>
<dbReference type="SUPFAM" id="SSF50729">
    <property type="entry name" value="PH domain-like"/>
    <property type="match status" value="2"/>
</dbReference>
<feature type="region of interest" description="Disordered" evidence="10">
    <location>
        <begin position="588"/>
        <end position="628"/>
    </location>
</feature>
<dbReference type="Pfam" id="PF00169">
    <property type="entry name" value="PH"/>
    <property type="match status" value="1"/>
</dbReference>
<feature type="compositionally biased region" description="Low complexity" evidence="10">
    <location>
        <begin position="885"/>
        <end position="896"/>
    </location>
</feature>
<evidence type="ECO:0000256" key="3">
    <source>
        <dbReference type="ARBA" id="ARBA00022553"/>
    </source>
</evidence>
<feature type="compositionally biased region" description="Polar residues" evidence="10">
    <location>
        <begin position="238"/>
        <end position="247"/>
    </location>
</feature>
<dbReference type="GO" id="GO:0005886">
    <property type="term" value="C:plasma membrane"/>
    <property type="evidence" value="ECO:0007669"/>
    <property type="project" value="TreeGrafter"/>
</dbReference>
<feature type="region of interest" description="Disordered" evidence="10">
    <location>
        <begin position="228"/>
        <end position="379"/>
    </location>
</feature>
<feature type="compositionally biased region" description="Basic and acidic residues" evidence="10">
    <location>
        <begin position="344"/>
        <end position="359"/>
    </location>
</feature>
<dbReference type="SMART" id="SM01244">
    <property type="entry name" value="IRS"/>
    <property type="match status" value="1"/>
</dbReference>
<evidence type="ECO:0000256" key="10">
    <source>
        <dbReference type="SAM" id="MobiDB-lite"/>
    </source>
</evidence>
<feature type="region of interest" description="Disordered" evidence="10">
    <location>
        <begin position="530"/>
        <end position="556"/>
    </location>
</feature>
<dbReference type="PANTHER" id="PTHR10614:SF13">
    <property type="entry name" value="INSULIN RECEPTOR SUBSTRATE 1"/>
    <property type="match status" value="1"/>
</dbReference>
<proteinExistence type="predicted"/>
<dbReference type="Gene3D" id="2.30.29.30">
    <property type="entry name" value="Pleckstrin-homology domain (PH domain)/Phosphotyrosine-binding domain (PTB)"/>
    <property type="match status" value="2"/>
</dbReference>
<feature type="compositionally biased region" description="Polar residues" evidence="10">
    <location>
        <begin position="300"/>
        <end position="315"/>
    </location>
</feature>
<evidence type="ECO:0000313" key="14">
    <source>
        <dbReference type="RefSeq" id="XP_022102738.1"/>
    </source>
</evidence>
<dbReference type="RefSeq" id="XP_022102738.1">
    <property type="nucleotide sequence ID" value="XM_022247046.1"/>
</dbReference>
<sequence>MSSQKENIPGAGDGSDIVKCGYLKKFKTMRKKFFVLRCESSSCPARLEYYDSEKKFRAGALCKRTIDLKTCFNINRKTDSKHRHAIALYTRDDCFVVVAEDENSLNEWLQELLLQQQAENDGMPMPAFEHVWQVTVKPKGLGSSKGLSGNYRLCLTATTVNLVKMNCENEDLEFPLSAIRRCGHSDCFFFMEVGRQSVTGTGEIWMQVEDTVIAQNIHEASLNAMRSISQQEEEMRPRSQSSGNTSEAKPGSSRRQVATLGPSWRTRCESMPAQNRPRMGRSRLGSESEESLQEEPSPTSAPSGSALTSSVIRPRTQSEGEGNHTARKGGTSLHKYGMKTRPRTASEGESHFRSGRTPERFSGSGRSRTPDSPTRTPIREESLEFTDEYMNMAPSGATKAILTTPIFTCQPSHHHTTNIGGRAPSPDHGYITLRPVHITISPPPPPSPSERNISPPRSPQTFSPPTDEDQSYMSMNPMSRGSRGSSHYNQPTQAPPQLAQRSASISGRLMTVPPNQGDEGYMMMAPRTAAQKRGSTGSREAVMKRGNTTDGRDALKPLASDTDQAYTMMQPIPKHHGNSTVHDGIASKATGHVPKAPTPNSHGKSRGSFSSVPGAIKPSEQKMKPSEILVRSMSDSKEPILDTYMTMEFQPKDSKTKSPDISKTGNLSPGLDNIDENKNRKSDYVNVSLRDSSPKPGDSEYTFMVPSSRPVNARKESDKGRSQSAVESLLRGTQKAEVASRGSEYMNVEFSKGGMPSGEMPARPVPPIPARIPAGKRDDGEYMNVEPGLSVRPHSPRSPTSPPVLPQRMNVLPPRNPSPGTPPGAYSPSLSGGGAGRRAADLKVGVEELTLSDGSPGNSAPTSLGSASSLTSGNKSCEPSPGPPSRHSSCRSSQTSLADRELNYIDVDIGQPDTNSSAIPLERRARSPFTRRAAEEDKSAKPTNYATIDFTKSEGLRSATSTRENRPL</sequence>
<dbReference type="CDD" id="cd01257">
    <property type="entry name" value="PH_IRS"/>
    <property type="match status" value="1"/>
</dbReference>
<evidence type="ECO:0000256" key="6">
    <source>
        <dbReference type="ARBA" id="ARBA00022782"/>
    </source>
</evidence>
<dbReference type="PROSITE" id="PS50003">
    <property type="entry name" value="PH_DOMAIN"/>
    <property type="match status" value="1"/>
</dbReference>
<feature type="domain" description="PH" evidence="11">
    <location>
        <begin position="16"/>
        <end position="117"/>
    </location>
</feature>
<feature type="compositionally biased region" description="Low complexity" evidence="10">
    <location>
        <begin position="858"/>
        <end position="874"/>
    </location>
</feature>
<feature type="compositionally biased region" description="Polar residues" evidence="10">
    <location>
        <begin position="598"/>
        <end position="611"/>
    </location>
</feature>
<evidence type="ECO:0000256" key="9">
    <source>
        <dbReference type="ARBA" id="ARBA00046145"/>
    </source>
</evidence>
<dbReference type="GeneID" id="110985759"/>
<dbReference type="InterPro" id="IPR002404">
    <property type="entry name" value="IRS_PTB"/>
</dbReference>
<keyword evidence="5" id="KW-0677">Repeat</keyword>
<feature type="compositionally biased region" description="Basic and acidic residues" evidence="10">
    <location>
        <begin position="650"/>
        <end position="660"/>
    </location>
</feature>
<feature type="region of interest" description="Disordered" evidence="10">
    <location>
        <begin position="646"/>
        <end position="968"/>
    </location>
</feature>
<feature type="domain" description="IRS-type PTB" evidence="12">
    <location>
        <begin position="128"/>
        <end position="232"/>
    </location>
</feature>
<gene>
    <name evidence="14" type="primary">LOC110985759</name>
</gene>
<dbReference type="CDD" id="cd01204">
    <property type="entry name" value="PTB_IRS"/>
    <property type="match status" value="1"/>
</dbReference>
<evidence type="ECO:0000256" key="2">
    <source>
        <dbReference type="ARBA" id="ARBA00015710"/>
    </source>
</evidence>
<reference evidence="14" key="1">
    <citation type="submission" date="2025-08" db="UniProtKB">
        <authorList>
            <consortium name="RefSeq"/>
        </authorList>
    </citation>
    <scope>IDENTIFICATION</scope>
</reference>
<evidence type="ECO:0000256" key="4">
    <source>
        <dbReference type="ARBA" id="ARBA00022604"/>
    </source>
</evidence>
<evidence type="ECO:0000259" key="12">
    <source>
        <dbReference type="PROSITE" id="PS51064"/>
    </source>
</evidence>
<dbReference type="PRINTS" id="PR00628">
    <property type="entry name" value="INSULINRSI"/>
</dbReference>
<dbReference type="InterPro" id="IPR001849">
    <property type="entry name" value="PH_domain"/>
</dbReference>
<protein>
    <recommendedName>
        <fullName evidence="2">Insulin receptor substrate 1</fullName>
    </recommendedName>
    <alternativeName>
        <fullName evidence="8">Protein chico</fullName>
    </alternativeName>
</protein>
<evidence type="ECO:0000256" key="5">
    <source>
        <dbReference type="ARBA" id="ARBA00022737"/>
    </source>
</evidence>
<name>A0A8B7ZAQ6_ACAPL</name>
<dbReference type="GO" id="GO:0005158">
    <property type="term" value="F:insulin receptor binding"/>
    <property type="evidence" value="ECO:0007669"/>
    <property type="project" value="InterPro"/>
</dbReference>
<dbReference type="SMART" id="SM00233">
    <property type="entry name" value="PH"/>
    <property type="match status" value="1"/>
</dbReference>
<feature type="compositionally biased region" description="Polar residues" evidence="10">
    <location>
        <begin position="471"/>
        <end position="492"/>
    </location>
</feature>
<dbReference type="OrthoDB" id="946068at2759"/>
<keyword evidence="13" id="KW-1185">Reference proteome</keyword>
<keyword evidence="6" id="KW-0221">Differentiation</keyword>
<accession>A0A8B7ZAQ6</accession>
<dbReference type="GO" id="GO:0008286">
    <property type="term" value="P:insulin receptor signaling pathway"/>
    <property type="evidence" value="ECO:0007669"/>
    <property type="project" value="InterPro"/>
</dbReference>
<keyword evidence="3" id="KW-0597">Phosphoprotein</keyword>
<dbReference type="InterPro" id="IPR039011">
    <property type="entry name" value="IRS"/>
</dbReference>
<comment type="function">
    <text evidence="9">Activates phosphatidylinositol 3-kinase when bound to the regulatory p85 subunit. May mediate the control of various cellular processes by insulin-like peptides. When phosphorylated by the insulin receptor binds specifically to various cellular proteins containing SH2 domains. Involved in control of cell proliferation, cell size, and body and organ growth throughout development. Also has a role in a signaling pathway controlling the physiological response required to endure periods of low nutrient conditions. Insulin/insulin-like growth factor (IGF) signaling pathway has a role in regulating aging and is necessary in the ovary for vitellogenic maturation.</text>
</comment>
<evidence type="ECO:0000256" key="7">
    <source>
        <dbReference type="ARBA" id="ARBA00022943"/>
    </source>
</evidence>
<dbReference type="GO" id="GO:0043548">
    <property type="term" value="F:phosphatidylinositol 3-kinase binding"/>
    <property type="evidence" value="ECO:0007669"/>
    <property type="project" value="TreeGrafter"/>
</dbReference>
<dbReference type="AlphaFoldDB" id="A0A8B7ZAQ6"/>
<evidence type="ECO:0000313" key="13">
    <source>
        <dbReference type="Proteomes" id="UP000694845"/>
    </source>
</evidence>